<dbReference type="GeneID" id="3862793"/>
<dbReference type="RefSeq" id="XP_952983.1">
    <property type="nucleotide sequence ID" value="XM_947890.1"/>
</dbReference>
<name>Q4U9Z5_THEAN</name>
<accession>Q4U9Z5</accession>
<reference evidence="1 2" key="1">
    <citation type="journal article" date="2005" name="Science">
        <title>Genome of the host-cell transforming parasite Theileria annulata compared with T. parva.</title>
        <authorList>
            <person name="Pain A."/>
            <person name="Renauld H."/>
            <person name="Berriman M."/>
            <person name="Murphy L."/>
            <person name="Yeats C.A."/>
            <person name="Weir W."/>
            <person name="Kerhornou A."/>
            <person name="Aslett M."/>
            <person name="Bishop R."/>
            <person name="Bouchier C."/>
            <person name="Cochet M."/>
            <person name="Coulson R.M.R."/>
            <person name="Cronin A."/>
            <person name="de Villiers E.P."/>
            <person name="Fraser A."/>
            <person name="Fosker N."/>
            <person name="Gardner M."/>
            <person name="Goble A."/>
            <person name="Griffiths-Jones S."/>
            <person name="Harris D.E."/>
            <person name="Katzer F."/>
            <person name="Larke N."/>
            <person name="Lord A."/>
            <person name="Maser P."/>
            <person name="McKellar S."/>
            <person name="Mooney P."/>
            <person name="Morton F."/>
            <person name="Nene V."/>
            <person name="O'Neil S."/>
            <person name="Price C."/>
            <person name="Quail M.A."/>
            <person name="Rabbinowitsch E."/>
            <person name="Rawlings N.D."/>
            <person name="Rutter S."/>
            <person name="Saunders D."/>
            <person name="Seeger K."/>
            <person name="Shah T."/>
            <person name="Squares R."/>
            <person name="Squares S."/>
            <person name="Tivey A."/>
            <person name="Walker A.R."/>
            <person name="Woodward J."/>
            <person name="Dobbelaere D.A.E."/>
            <person name="Langsley G."/>
            <person name="Rajandream M.A."/>
            <person name="McKeever D."/>
            <person name="Shiels B."/>
            <person name="Tait A."/>
            <person name="Barrell B.G."/>
            <person name="Hall N."/>
        </authorList>
    </citation>
    <scope>NUCLEOTIDE SEQUENCE [LARGE SCALE GENOMIC DNA]</scope>
    <source>
        <strain evidence="2">Ankara</strain>
    </source>
</reference>
<dbReference type="OMA" id="HELNCEN"/>
<dbReference type="VEuPathDB" id="PiroplasmaDB:TA07795"/>
<organism evidence="1 2">
    <name type="scientific">Theileria annulata</name>
    <dbReference type="NCBI Taxonomy" id="5874"/>
    <lineage>
        <taxon>Eukaryota</taxon>
        <taxon>Sar</taxon>
        <taxon>Alveolata</taxon>
        <taxon>Apicomplexa</taxon>
        <taxon>Aconoidasida</taxon>
        <taxon>Piroplasmida</taxon>
        <taxon>Theileriidae</taxon>
        <taxon>Theileria</taxon>
    </lineage>
</organism>
<dbReference type="KEGG" id="tan:TA07795"/>
<proteinExistence type="predicted"/>
<evidence type="ECO:0000313" key="2">
    <source>
        <dbReference type="Proteomes" id="UP000001950"/>
    </source>
</evidence>
<dbReference type="eggNOG" id="ENOG502TN4P">
    <property type="taxonomic scope" value="Eukaryota"/>
</dbReference>
<evidence type="ECO:0000313" key="1">
    <source>
        <dbReference type="EMBL" id="CAI76358.1"/>
    </source>
</evidence>
<dbReference type="AlphaFoldDB" id="Q4U9Z5"/>
<dbReference type="Proteomes" id="UP000001950">
    <property type="component" value="Chromosome 4"/>
</dbReference>
<dbReference type="EMBL" id="CR940353">
    <property type="protein sequence ID" value="CAI76358.1"/>
    <property type="molecule type" value="Genomic_DNA"/>
</dbReference>
<keyword evidence="2" id="KW-1185">Reference proteome</keyword>
<sequence>MKFRLESYGSGNERVLRYLNGNIIRESPIQHFFTVTNNKNDEDNQNNTNGDVSLSNEEVSLTDEENFELSDEFLSKLHELNCENWHLIATNICMATTLRYEKENPLEWDESRKDQQMGYASLSKIKSIFEHLNDSKKLKLLHTVNRFDPQTLKYSIFHRNLSLDECSSKSLALSQSIRDGINLQKEFINVILELKKEFKLLMSHRNPVDLTSLDVDFPSSFSLNVLFYDISYYPFSIPLPNLNIDTEVNQNTVETTPREEYIWDIWLYHNNSSPFVPQVCTIYYNNLTNDDEKECNQVNNNINNVKMVFPMGISHFIEKNYGLCVNNSSVPLYERDESNLLLYHLRRGRNCLIDRHIFLTIAQMCFDLTNNKTKPVDNGVKVLFIGSDSIRLELMGLKVEIGYKPVEQVEVGEVMWKLVIAKMRSVHIQNWKQQKYQLNNNISNIFNETYLGKIIYIKLFDGIKKSKFGQKMVLKSEIIIFGNFNFSK</sequence>
<dbReference type="InParanoid" id="Q4U9Z5"/>
<gene>
    <name evidence="1" type="ORF">TA07795</name>
</gene>
<protein>
    <submittedName>
        <fullName evidence="1">Uncharacterized protein</fullName>
    </submittedName>
</protein>
<dbReference type="OrthoDB" id="364359at2759"/>